<organism evidence="2 3">
    <name type="scientific">Candidatus Lambdaproteobacteria bacterium RIFOXYD2_FULL_50_16</name>
    <dbReference type="NCBI Taxonomy" id="1817772"/>
    <lineage>
        <taxon>Bacteria</taxon>
        <taxon>Pseudomonadati</taxon>
        <taxon>Pseudomonadota</taxon>
        <taxon>Candidatus Lambdaproteobacteria</taxon>
    </lineage>
</organism>
<sequence>MKKVFLISSMKNQPTAECLARGFLSAGAELLIATDVGSLGLPGASLVERDFEAFEFCELHEFKPDLVFFIEGGTMKLFPRGLERFSCPTAWYAIDNHTGIKKHLQIAPLFDLTFAAQKAFLGSFEALGLVARWLPLGLDLPLLPKEELPKIYDLALVGSLDPGAHPERVAMVARLKEAFPNSFFGRASMEELYLIYAQTRLVFNKSIQGDLNMRYFEALGSGALLLTDPIKDSGREELFTPEVEYFDYQESELVQRARDLLEHWDKLAPAASLAAKKLRTKHSYKARAQSILDLTPQIQRRRSSGLGLELGAYLALENRAASLKAMVRVLEQMAGTDSKKQLLFTPAKVSLKALAKLFEGLEI</sequence>
<gene>
    <name evidence="2" type="ORF">A2527_07360</name>
</gene>
<dbReference type="AlphaFoldDB" id="A0A1F6GB35"/>
<evidence type="ECO:0000313" key="2">
    <source>
        <dbReference type="EMBL" id="OGG95331.1"/>
    </source>
</evidence>
<dbReference type="STRING" id="1817772.A2527_07360"/>
<dbReference type="Pfam" id="PF13524">
    <property type="entry name" value="Glyco_trans_1_2"/>
    <property type="match status" value="1"/>
</dbReference>
<comment type="caution">
    <text evidence="2">The sequence shown here is derived from an EMBL/GenBank/DDBJ whole genome shotgun (WGS) entry which is preliminary data.</text>
</comment>
<feature type="domain" description="Spore protein YkvP/CgeB glycosyl transferase-like" evidence="1">
    <location>
        <begin position="180"/>
        <end position="293"/>
    </location>
</feature>
<dbReference type="SUPFAM" id="SSF53756">
    <property type="entry name" value="UDP-Glycosyltransferase/glycogen phosphorylase"/>
    <property type="match status" value="1"/>
</dbReference>
<protein>
    <recommendedName>
        <fullName evidence="1">Spore protein YkvP/CgeB glycosyl transferase-like domain-containing protein</fullName>
    </recommendedName>
</protein>
<dbReference type="Proteomes" id="UP000178449">
    <property type="component" value="Unassembled WGS sequence"/>
</dbReference>
<accession>A0A1F6GB35</accession>
<name>A0A1F6GB35_9PROT</name>
<dbReference type="InterPro" id="IPR055259">
    <property type="entry name" value="YkvP/CgeB_Glyco_trans-like"/>
</dbReference>
<reference evidence="2 3" key="1">
    <citation type="journal article" date="2016" name="Nat. Commun.">
        <title>Thousands of microbial genomes shed light on interconnected biogeochemical processes in an aquifer system.</title>
        <authorList>
            <person name="Anantharaman K."/>
            <person name="Brown C.T."/>
            <person name="Hug L.A."/>
            <person name="Sharon I."/>
            <person name="Castelle C.J."/>
            <person name="Probst A.J."/>
            <person name="Thomas B.C."/>
            <person name="Singh A."/>
            <person name="Wilkins M.J."/>
            <person name="Karaoz U."/>
            <person name="Brodie E.L."/>
            <person name="Williams K.H."/>
            <person name="Hubbard S.S."/>
            <person name="Banfield J.F."/>
        </authorList>
    </citation>
    <scope>NUCLEOTIDE SEQUENCE [LARGE SCALE GENOMIC DNA]</scope>
</reference>
<dbReference type="EMBL" id="MFNE01000024">
    <property type="protein sequence ID" value="OGG95331.1"/>
    <property type="molecule type" value="Genomic_DNA"/>
</dbReference>
<evidence type="ECO:0000259" key="1">
    <source>
        <dbReference type="Pfam" id="PF13524"/>
    </source>
</evidence>
<proteinExistence type="predicted"/>
<evidence type="ECO:0000313" key="3">
    <source>
        <dbReference type="Proteomes" id="UP000178449"/>
    </source>
</evidence>